<dbReference type="AlphaFoldDB" id="A0A2N5XSQ9"/>
<organism evidence="1 2">
    <name type="scientific">Cohaesibacter celericrescens</name>
    <dbReference type="NCBI Taxonomy" id="2067669"/>
    <lineage>
        <taxon>Bacteria</taxon>
        <taxon>Pseudomonadati</taxon>
        <taxon>Pseudomonadota</taxon>
        <taxon>Alphaproteobacteria</taxon>
        <taxon>Hyphomicrobiales</taxon>
        <taxon>Cohaesibacteraceae</taxon>
    </lineage>
</organism>
<dbReference type="EMBL" id="PKUQ01000016">
    <property type="protein sequence ID" value="PLW77448.1"/>
    <property type="molecule type" value="Genomic_DNA"/>
</dbReference>
<reference evidence="1 2" key="1">
    <citation type="submission" date="2018-01" db="EMBL/GenBank/DDBJ databases">
        <title>The draft genome sequence of Cohaesibacter sp. H1304.</title>
        <authorList>
            <person name="Wang N.-N."/>
            <person name="Du Z.-J."/>
        </authorList>
    </citation>
    <scope>NUCLEOTIDE SEQUENCE [LARGE SCALE GENOMIC DNA]</scope>
    <source>
        <strain evidence="1 2">H1304</strain>
    </source>
</reference>
<sequence>MGRRDKKRRSARRSLVQTDPFEEHLLQISRKKKDHGYGSLVRRTVFFQFRLAADGLRDLLLSPICVIAALLGLLRPDNPSWALDRLMKFGRSSDRWINLFEQEDHCMSQEKNPTIDDLFNHVEREVKTRMDPHASPEDIRWASQFSAAARNKRPNI</sequence>
<evidence type="ECO:0000313" key="2">
    <source>
        <dbReference type="Proteomes" id="UP000234881"/>
    </source>
</evidence>
<name>A0A2N5XSQ9_9HYPH</name>
<proteinExistence type="predicted"/>
<keyword evidence="2" id="KW-1185">Reference proteome</keyword>
<dbReference type="RefSeq" id="WP_101533466.1">
    <property type="nucleotide sequence ID" value="NZ_PKUQ01000016.1"/>
</dbReference>
<gene>
    <name evidence="1" type="ORF">C0081_08960</name>
</gene>
<comment type="caution">
    <text evidence="1">The sequence shown here is derived from an EMBL/GenBank/DDBJ whole genome shotgun (WGS) entry which is preliminary data.</text>
</comment>
<evidence type="ECO:0000313" key="1">
    <source>
        <dbReference type="EMBL" id="PLW77448.1"/>
    </source>
</evidence>
<protein>
    <submittedName>
        <fullName evidence="1">Uncharacterized protein</fullName>
    </submittedName>
</protein>
<dbReference type="Proteomes" id="UP000234881">
    <property type="component" value="Unassembled WGS sequence"/>
</dbReference>
<dbReference type="OrthoDB" id="8030924at2"/>
<accession>A0A2N5XSQ9</accession>